<evidence type="ECO:0000313" key="9">
    <source>
        <dbReference type="Proteomes" id="UP000241769"/>
    </source>
</evidence>
<dbReference type="GO" id="GO:0046872">
    <property type="term" value="F:metal ion binding"/>
    <property type="evidence" value="ECO:0007669"/>
    <property type="project" value="UniProtKB-KW"/>
</dbReference>
<dbReference type="Pfam" id="PF20628">
    <property type="entry name" value="Dyp_perox_C"/>
    <property type="match status" value="1"/>
</dbReference>
<dbReference type="OrthoDB" id="76259at2759"/>
<protein>
    <submittedName>
        <fullName evidence="8">Iron-dependent peroxidase</fullName>
    </submittedName>
</protein>
<dbReference type="PANTHER" id="PTHR30521:SF0">
    <property type="entry name" value="DYP-TYPE PEROXIDASE FAMILY PROTEIN"/>
    <property type="match status" value="1"/>
</dbReference>
<dbReference type="PROSITE" id="PS51404">
    <property type="entry name" value="DYP_PEROXIDASE"/>
    <property type="match status" value="1"/>
</dbReference>
<dbReference type="AlphaFoldDB" id="A0A2P6MM40"/>
<dbReference type="SUPFAM" id="SSF54909">
    <property type="entry name" value="Dimeric alpha+beta barrel"/>
    <property type="match status" value="1"/>
</dbReference>
<dbReference type="InterPro" id="IPR006314">
    <property type="entry name" value="Dyp_peroxidase"/>
</dbReference>
<evidence type="ECO:0000256" key="3">
    <source>
        <dbReference type="ARBA" id="ARBA00022723"/>
    </source>
</evidence>
<reference evidence="8 9" key="1">
    <citation type="journal article" date="2018" name="Genome Biol. Evol.">
        <title>Multiple Roots of Fruiting Body Formation in Amoebozoa.</title>
        <authorList>
            <person name="Hillmann F."/>
            <person name="Forbes G."/>
            <person name="Novohradska S."/>
            <person name="Ferling I."/>
            <person name="Riege K."/>
            <person name="Groth M."/>
            <person name="Westermann M."/>
            <person name="Marz M."/>
            <person name="Spaller T."/>
            <person name="Winckler T."/>
            <person name="Schaap P."/>
            <person name="Glockner G."/>
        </authorList>
    </citation>
    <scope>NUCLEOTIDE SEQUENCE [LARGE SCALE GENOMIC DNA]</scope>
    <source>
        <strain evidence="8 9">Jena</strain>
    </source>
</reference>
<evidence type="ECO:0000256" key="5">
    <source>
        <dbReference type="ARBA" id="ARBA00023004"/>
    </source>
</evidence>
<dbReference type="GO" id="GO:0004601">
    <property type="term" value="F:peroxidase activity"/>
    <property type="evidence" value="ECO:0007669"/>
    <property type="project" value="UniProtKB-KW"/>
</dbReference>
<proteinExistence type="predicted"/>
<gene>
    <name evidence="8" type="ORF">PROFUN_07666</name>
</gene>
<dbReference type="Proteomes" id="UP000241769">
    <property type="component" value="Unassembled WGS sequence"/>
</dbReference>
<keyword evidence="5" id="KW-0408">Iron</keyword>
<sequence>MGAGTSRVNPEGESPLEPKTPYQVGIVSGFTRAALFITCETSSKRSKLNRTSDYLEDNFDQCGRELGAAICKLPRLISQYDKDINSPLYGVVAVSSPVYQSVFDSSAAPFAYTEVHGHQEYSHFPATGGHIFINLKADRRDLLFSVARSFLDQVKLIRVDGNSIIKSVSETEGFVYEVGENGFGRDLTGFEDGTKNPRTLEAQIQAAIVPLRSGSYVLVQKWIHDLTSWEKQTESQQECIVGRKKTDSAKLDPNPPTSHVSLVDLGKRKIVRHSMPFGSASEHGLYFLAYSSDLDRMDEMLQNMISASKGNSAMDLMKYSRCVMGQYYYAPSAGEMERYLNQTENECL</sequence>
<accession>A0A2P6MM40</accession>
<evidence type="ECO:0000256" key="1">
    <source>
        <dbReference type="ARBA" id="ARBA00001970"/>
    </source>
</evidence>
<evidence type="ECO:0000256" key="2">
    <source>
        <dbReference type="ARBA" id="ARBA00022559"/>
    </source>
</evidence>
<feature type="domain" description="Dyp-type peroxidase C-terminal" evidence="7">
    <location>
        <begin position="185"/>
        <end position="333"/>
    </location>
</feature>
<organism evidence="8 9">
    <name type="scientific">Planoprotostelium fungivorum</name>
    <dbReference type="NCBI Taxonomy" id="1890364"/>
    <lineage>
        <taxon>Eukaryota</taxon>
        <taxon>Amoebozoa</taxon>
        <taxon>Evosea</taxon>
        <taxon>Variosea</taxon>
        <taxon>Cavosteliida</taxon>
        <taxon>Cavosteliaceae</taxon>
        <taxon>Planoprotostelium</taxon>
    </lineage>
</organism>
<comment type="caution">
    <text evidence="8">The sequence shown here is derived from an EMBL/GenBank/DDBJ whole genome shotgun (WGS) entry which is preliminary data.</text>
</comment>
<dbReference type="InterPro" id="IPR048328">
    <property type="entry name" value="Dyp_perox_C"/>
</dbReference>
<dbReference type="InParanoid" id="A0A2P6MM40"/>
<dbReference type="InterPro" id="IPR011008">
    <property type="entry name" value="Dimeric_a/b-barrel"/>
</dbReference>
<dbReference type="FunCoup" id="A0A2P6MM40">
    <property type="interactions" value="5"/>
</dbReference>
<evidence type="ECO:0000259" key="7">
    <source>
        <dbReference type="Pfam" id="PF20628"/>
    </source>
</evidence>
<dbReference type="GO" id="GO:0020037">
    <property type="term" value="F:heme binding"/>
    <property type="evidence" value="ECO:0007669"/>
    <property type="project" value="InterPro"/>
</dbReference>
<dbReference type="STRING" id="1890364.A0A2P6MM40"/>
<keyword evidence="4" id="KW-0560">Oxidoreductase</keyword>
<name>A0A2P6MM40_9EUKA</name>
<dbReference type="NCBIfam" id="TIGR01413">
    <property type="entry name" value="Dyp_perox_fam"/>
    <property type="match status" value="1"/>
</dbReference>
<evidence type="ECO:0000256" key="4">
    <source>
        <dbReference type="ARBA" id="ARBA00023002"/>
    </source>
</evidence>
<keyword evidence="9" id="KW-1185">Reference proteome</keyword>
<feature type="region of interest" description="Disordered" evidence="6">
    <location>
        <begin position="1"/>
        <end position="20"/>
    </location>
</feature>
<dbReference type="PANTHER" id="PTHR30521">
    <property type="entry name" value="DEFERROCHELATASE/PEROXIDASE"/>
    <property type="match status" value="1"/>
</dbReference>
<dbReference type="GO" id="GO:0005829">
    <property type="term" value="C:cytosol"/>
    <property type="evidence" value="ECO:0007669"/>
    <property type="project" value="TreeGrafter"/>
</dbReference>
<dbReference type="EMBL" id="MDYQ01000812">
    <property type="protein sequence ID" value="PRP72766.1"/>
    <property type="molecule type" value="Genomic_DNA"/>
</dbReference>
<keyword evidence="3" id="KW-0479">Metal-binding</keyword>
<evidence type="ECO:0000313" key="8">
    <source>
        <dbReference type="EMBL" id="PRP72766.1"/>
    </source>
</evidence>
<keyword evidence="2 8" id="KW-0575">Peroxidase</keyword>
<evidence type="ECO:0000256" key="6">
    <source>
        <dbReference type="SAM" id="MobiDB-lite"/>
    </source>
</evidence>
<comment type="cofactor">
    <cofactor evidence="1">
        <name>heme b</name>
        <dbReference type="ChEBI" id="CHEBI:60344"/>
    </cofactor>
</comment>